<evidence type="ECO:0000313" key="2">
    <source>
        <dbReference type="Proteomes" id="UP000294215"/>
    </source>
</evidence>
<proteinExistence type="predicted"/>
<evidence type="ECO:0008006" key="3">
    <source>
        <dbReference type="Google" id="ProtNLM"/>
    </source>
</evidence>
<organism evidence="1 2">
    <name type="scientific">Rhizobium ruizarguesonis</name>
    <dbReference type="NCBI Taxonomy" id="2081791"/>
    <lineage>
        <taxon>Bacteria</taxon>
        <taxon>Pseudomonadati</taxon>
        <taxon>Pseudomonadota</taxon>
        <taxon>Alphaproteobacteria</taxon>
        <taxon>Hyphomicrobiales</taxon>
        <taxon>Rhizobiaceae</taxon>
        <taxon>Rhizobium/Agrobacterium group</taxon>
        <taxon>Rhizobium</taxon>
    </lineage>
</organism>
<dbReference type="AlphaFoldDB" id="A0AB38HTC9"/>
<geneLocation type="plasmid" evidence="1">
    <name>pSM92_Rh03</name>
</geneLocation>
<protein>
    <recommendedName>
        <fullName evidence="3">Phasin family protein</fullName>
    </recommendedName>
</protein>
<sequence length="130" mass="14318">MQKQASKSGFDFPPALFPALSDSNKFAESALKMPTSIAKAMLRYQVEGLSFLQHRFQRDIKLMDDILAAEKTNDTFDVISDYCRDAAFDYAKEVGKTLTINAKFATDAAGIVREEVKNSLNDTAASTIAP</sequence>
<dbReference type="RefSeq" id="WP_130719715.1">
    <property type="nucleotide sequence ID" value="NZ_SIMQ01000006.1"/>
</dbReference>
<accession>A0AB38HTC9</accession>
<evidence type="ECO:0000313" key="1">
    <source>
        <dbReference type="EMBL" id="TBC04479.1"/>
    </source>
</evidence>
<keyword evidence="1" id="KW-0614">Plasmid</keyword>
<name>A0AB38HTC9_9HYPH</name>
<dbReference type="EMBL" id="SIMR01000004">
    <property type="protein sequence ID" value="TBC04479.1"/>
    <property type="molecule type" value="Genomic_DNA"/>
</dbReference>
<dbReference type="Proteomes" id="UP000294215">
    <property type="component" value="Unassembled WGS sequence"/>
</dbReference>
<reference evidence="1 2" key="1">
    <citation type="submission" date="2019-02" db="EMBL/GenBank/DDBJ databases">
        <title>The genomic architecture of introgression among sibling species of bacteria.</title>
        <authorList>
            <person name="Cavassim M.I.A."/>
            <person name="Moeskjaer S."/>
            <person name="Moslemi C."/>
            <person name="Fields B."/>
            <person name="Bachmann A."/>
            <person name="Vilhjalmsson B."/>
            <person name="Schierup M.H."/>
            <person name="Young J.P.W."/>
            <person name="Andersen S.U."/>
        </authorList>
    </citation>
    <scope>NUCLEOTIDE SEQUENCE [LARGE SCALE GENOMIC DNA]</scope>
    <source>
        <strain evidence="1 2">SM92</strain>
        <plasmid evidence="1">pSM92_Rh03</plasmid>
    </source>
</reference>
<comment type="caution">
    <text evidence="1">The sequence shown here is derived from an EMBL/GenBank/DDBJ whole genome shotgun (WGS) entry which is preliminary data.</text>
</comment>
<gene>
    <name evidence="1" type="ORF">ELH40_33830</name>
</gene>